<organism evidence="2 3">
    <name type="scientific">Paramecium tetraurelia</name>
    <dbReference type="NCBI Taxonomy" id="5888"/>
    <lineage>
        <taxon>Eukaryota</taxon>
        <taxon>Sar</taxon>
        <taxon>Alveolata</taxon>
        <taxon>Ciliophora</taxon>
        <taxon>Intramacronucleata</taxon>
        <taxon>Oligohymenophorea</taxon>
        <taxon>Peniculida</taxon>
        <taxon>Parameciidae</taxon>
        <taxon>Paramecium</taxon>
    </lineage>
</organism>
<dbReference type="InParanoid" id="A0DWI3"/>
<dbReference type="KEGG" id="ptm:GSPATT00021042001"/>
<evidence type="ECO:0000256" key="1">
    <source>
        <dbReference type="SAM" id="Phobius"/>
    </source>
</evidence>
<reference evidence="2 3" key="1">
    <citation type="journal article" date="2006" name="Nature">
        <title>Global trends of whole-genome duplications revealed by the ciliate Paramecium tetraurelia.</title>
        <authorList>
            <consortium name="Genoscope"/>
            <person name="Aury J.-M."/>
            <person name="Jaillon O."/>
            <person name="Duret L."/>
            <person name="Noel B."/>
            <person name="Jubin C."/>
            <person name="Porcel B.M."/>
            <person name="Segurens B."/>
            <person name="Daubin V."/>
            <person name="Anthouard V."/>
            <person name="Aiach N."/>
            <person name="Arnaiz O."/>
            <person name="Billaut A."/>
            <person name="Beisson J."/>
            <person name="Blanc I."/>
            <person name="Bouhouche K."/>
            <person name="Camara F."/>
            <person name="Duharcourt S."/>
            <person name="Guigo R."/>
            <person name="Gogendeau D."/>
            <person name="Katinka M."/>
            <person name="Keller A.-M."/>
            <person name="Kissmehl R."/>
            <person name="Klotz C."/>
            <person name="Koll F."/>
            <person name="Le Moue A."/>
            <person name="Lepere C."/>
            <person name="Malinsky S."/>
            <person name="Nowacki M."/>
            <person name="Nowak J.K."/>
            <person name="Plattner H."/>
            <person name="Poulain J."/>
            <person name="Ruiz F."/>
            <person name="Serrano V."/>
            <person name="Zagulski M."/>
            <person name="Dessen P."/>
            <person name="Betermier M."/>
            <person name="Weissenbach J."/>
            <person name="Scarpelli C."/>
            <person name="Schachter V."/>
            <person name="Sperling L."/>
            <person name="Meyer E."/>
            <person name="Cohen J."/>
            <person name="Wincker P."/>
        </authorList>
    </citation>
    <scope>NUCLEOTIDE SEQUENCE [LARGE SCALE GENOMIC DNA]</scope>
    <source>
        <strain evidence="2 3">Stock d4-2</strain>
    </source>
</reference>
<keyword evidence="1" id="KW-0472">Membrane</keyword>
<proteinExistence type="predicted"/>
<gene>
    <name evidence="2" type="ORF">GSPATT00021042001</name>
</gene>
<feature type="transmembrane region" description="Helical" evidence="1">
    <location>
        <begin position="28"/>
        <end position="51"/>
    </location>
</feature>
<sequence>MLPHLKVQYQNWFSKVSPINPKDKSIPAFLCTSHTHLVPVSLFILLIQLWISGPFSRNLNYSHSYLGLHISISYISESVIFYLLTKIYQILDFIWNTEVSKIKRLIFM</sequence>
<evidence type="ECO:0000313" key="2">
    <source>
        <dbReference type="EMBL" id="CAK87400.1"/>
    </source>
</evidence>
<evidence type="ECO:0000313" key="3">
    <source>
        <dbReference type="Proteomes" id="UP000000600"/>
    </source>
</evidence>
<dbReference type="Proteomes" id="UP000000600">
    <property type="component" value="Unassembled WGS sequence"/>
</dbReference>
<keyword evidence="1" id="KW-1133">Transmembrane helix</keyword>
<name>A0DWI3_PARTE</name>
<dbReference type="HOGENOM" id="CLU_2202147_0_0_1"/>
<accession>A0DWI3</accession>
<protein>
    <submittedName>
        <fullName evidence="2">Uncharacterized protein</fullName>
    </submittedName>
</protein>
<keyword evidence="3" id="KW-1185">Reference proteome</keyword>
<dbReference type="AlphaFoldDB" id="A0DWI3"/>
<dbReference type="GeneID" id="5040582"/>
<keyword evidence="1" id="KW-0812">Transmembrane</keyword>
<dbReference type="EMBL" id="CT868618">
    <property type="protein sequence ID" value="CAK87400.1"/>
    <property type="molecule type" value="Genomic_DNA"/>
</dbReference>
<feature type="transmembrane region" description="Helical" evidence="1">
    <location>
        <begin position="63"/>
        <end position="84"/>
    </location>
</feature>
<dbReference type="RefSeq" id="XP_001454797.1">
    <property type="nucleotide sequence ID" value="XM_001454760.1"/>
</dbReference>